<comment type="caution">
    <text evidence="2">The sequence shown here is derived from an EMBL/GenBank/DDBJ whole genome shotgun (WGS) entry which is preliminary data.</text>
</comment>
<name>A0ABV0C3V8_9SPHI</name>
<dbReference type="InterPro" id="IPR014756">
    <property type="entry name" value="Ig_E-set"/>
</dbReference>
<dbReference type="InterPro" id="IPR002909">
    <property type="entry name" value="IPT_dom"/>
</dbReference>
<dbReference type="PROSITE" id="PS51257">
    <property type="entry name" value="PROKAR_LIPOPROTEIN"/>
    <property type="match status" value="1"/>
</dbReference>
<dbReference type="Proteomes" id="UP001409291">
    <property type="component" value="Unassembled WGS sequence"/>
</dbReference>
<dbReference type="Pfam" id="PF01833">
    <property type="entry name" value="TIG"/>
    <property type="match status" value="1"/>
</dbReference>
<evidence type="ECO:0000259" key="1">
    <source>
        <dbReference type="Pfam" id="PF01833"/>
    </source>
</evidence>
<evidence type="ECO:0000313" key="2">
    <source>
        <dbReference type="EMBL" id="MEN5380317.1"/>
    </source>
</evidence>
<dbReference type="SUPFAM" id="SSF81296">
    <property type="entry name" value="E set domains"/>
    <property type="match status" value="1"/>
</dbReference>
<accession>A0ABV0C3V8</accession>
<dbReference type="RefSeq" id="WP_346583171.1">
    <property type="nucleotide sequence ID" value="NZ_JBDJNQ010000016.1"/>
</dbReference>
<evidence type="ECO:0000313" key="3">
    <source>
        <dbReference type="Proteomes" id="UP001409291"/>
    </source>
</evidence>
<proteinExistence type="predicted"/>
<protein>
    <submittedName>
        <fullName evidence="2">IPT/TIG domain-containing protein</fullName>
    </submittedName>
</protein>
<gene>
    <name evidence="2" type="ORF">ABE541_23835</name>
</gene>
<sequence length="569" mass="63632">MKKILYILIITAFTFAACTKTEETLLPITESKIIVFDYSKIDAISQSGATISSRLVSLNQENVQEYGVLISRFESGKYGKEEQITLGKGIKIGPLSYSFAPKGGLKSSDRYTIGFYIQTDKGFYRSASVLIRWNNISVEPADMKAVRTGDKITINGNFDGVDESYLIRNSNYQSIIPYEISSDKKKLTYEVPKTNLPHGSTLEFYLQNISSNGPNNGFPDYESYALPRVKIAATIDPIILNNIYFITPIILTGQNLPDRYQEATDLFLIVNGIKVKYQNPLNLNEIAGLKGNTFKIGYHNGINEVIFPNAVQLILPNGADMIFNKSVVHPKTSLQVSGMRFNQLFYNSPFTVQFGEQAASQGQLNYDESILVQVPDVNNGSYAVSINSPYYDKIISKNKIEVRKLILNQIETKTAYVGDQIKINGTFLDGIEYGLSLNDIDLYDKKVNNGTMSFKIPDQKEGKANIKIYYYGTHEQVYGEGNLSFTIEKSMISSVSPLQAYPGDLITVKGKGLKHAEQVFLGGHYVQIVNRTDESFQFLAPSNFMQAKGRVTININEGVIQSDDYIEIR</sequence>
<organism evidence="2 3">
    <name type="scientific">Sphingobacterium kitahiroshimense</name>
    <dbReference type="NCBI Taxonomy" id="470446"/>
    <lineage>
        <taxon>Bacteria</taxon>
        <taxon>Pseudomonadati</taxon>
        <taxon>Bacteroidota</taxon>
        <taxon>Sphingobacteriia</taxon>
        <taxon>Sphingobacteriales</taxon>
        <taxon>Sphingobacteriaceae</taxon>
        <taxon>Sphingobacterium</taxon>
    </lineage>
</organism>
<dbReference type="InterPro" id="IPR013783">
    <property type="entry name" value="Ig-like_fold"/>
</dbReference>
<reference evidence="2 3" key="1">
    <citation type="submission" date="2024-04" db="EMBL/GenBank/DDBJ databases">
        <title>WGS of bacteria from Torrens River.</title>
        <authorList>
            <person name="Wyrsch E.R."/>
            <person name="Drigo B."/>
        </authorList>
    </citation>
    <scope>NUCLEOTIDE SEQUENCE [LARGE SCALE GENOMIC DNA]</scope>
    <source>
        <strain evidence="2 3">TWI391</strain>
    </source>
</reference>
<feature type="domain" description="IPT/TIG" evidence="1">
    <location>
        <begin position="492"/>
        <end position="557"/>
    </location>
</feature>
<keyword evidence="3" id="KW-1185">Reference proteome</keyword>
<dbReference type="EMBL" id="JBDJNQ010000016">
    <property type="protein sequence ID" value="MEN5380317.1"/>
    <property type="molecule type" value="Genomic_DNA"/>
</dbReference>
<dbReference type="Gene3D" id="2.60.40.10">
    <property type="entry name" value="Immunoglobulins"/>
    <property type="match status" value="1"/>
</dbReference>